<gene>
    <name evidence="3" type="ORF">IGS68_33310</name>
</gene>
<dbReference type="Pfam" id="PF01381">
    <property type="entry name" value="HTH_3"/>
    <property type="match status" value="1"/>
</dbReference>
<evidence type="ECO:0000313" key="4">
    <source>
        <dbReference type="Proteomes" id="UP000595197"/>
    </source>
</evidence>
<dbReference type="PROSITE" id="PS50943">
    <property type="entry name" value="HTH_CROC1"/>
    <property type="match status" value="1"/>
</dbReference>
<dbReference type="InterPro" id="IPR010982">
    <property type="entry name" value="Lambda_DNA-bd_dom_sf"/>
</dbReference>
<dbReference type="CDD" id="cd00093">
    <property type="entry name" value="HTH_XRE"/>
    <property type="match status" value="1"/>
</dbReference>
<dbReference type="InterPro" id="IPR001387">
    <property type="entry name" value="Cro/C1-type_HTH"/>
</dbReference>
<feature type="domain" description="HTH cro/C1-type" evidence="2">
    <location>
        <begin position="62"/>
        <end position="115"/>
    </location>
</feature>
<dbReference type="Gene3D" id="1.10.260.40">
    <property type="entry name" value="lambda repressor-like DNA-binding domains"/>
    <property type="match status" value="1"/>
</dbReference>
<dbReference type="SUPFAM" id="SSF47413">
    <property type="entry name" value="lambda repressor-like DNA-binding domains"/>
    <property type="match status" value="1"/>
</dbReference>
<sequence length="122" mass="13517">MRSDSITKVVHNPGDPLPDTGTDWARVDSLTDAEVHTAAVSDPDAQPLTAARLTGMRKVVNLKKRRERLGLTQQAFADAYGIPVGTLRDWERRRRTSDAPARANLEVIDTDPESIVCQRRIA</sequence>
<dbReference type="Proteomes" id="UP000595197">
    <property type="component" value="Plasmid pTT6-2"/>
</dbReference>
<protein>
    <submittedName>
        <fullName evidence="3">Helix-turn-helix domain-containing protein</fullName>
    </submittedName>
</protein>
<accession>A0ABX7BGL3</accession>
<keyword evidence="4" id="KW-1185">Reference proteome</keyword>
<organism evidence="3 4">
    <name type="scientific">Skermanella cutis</name>
    <dbReference type="NCBI Taxonomy" id="2775420"/>
    <lineage>
        <taxon>Bacteria</taxon>
        <taxon>Pseudomonadati</taxon>
        <taxon>Pseudomonadota</taxon>
        <taxon>Alphaproteobacteria</taxon>
        <taxon>Rhodospirillales</taxon>
        <taxon>Azospirillaceae</taxon>
        <taxon>Skermanella</taxon>
    </lineage>
</organism>
<evidence type="ECO:0000256" key="1">
    <source>
        <dbReference type="SAM" id="MobiDB-lite"/>
    </source>
</evidence>
<dbReference type="EMBL" id="CP067422">
    <property type="protein sequence ID" value="QQP93502.1"/>
    <property type="molecule type" value="Genomic_DNA"/>
</dbReference>
<evidence type="ECO:0000259" key="2">
    <source>
        <dbReference type="PROSITE" id="PS50943"/>
    </source>
</evidence>
<keyword evidence="3" id="KW-0614">Plasmid</keyword>
<dbReference type="RefSeq" id="WP_201083111.1">
    <property type="nucleotide sequence ID" value="NZ_CP067422.1"/>
</dbReference>
<reference evidence="3" key="1">
    <citation type="submission" date="2021-02" db="EMBL/GenBank/DDBJ databases">
        <title>Skermanella TT6 skin isolate.</title>
        <authorList>
            <person name="Lee K."/>
            <person name="Ganzorig M."/>
        </authorList>
    </citation>
    <scope>NUCLEOTIDE SEQUENCE</scope>
    <source>
        <strain evidence="3">TT6</strain>
    </source>
</reference>
<name>A0ABX7BGL3_9PROT</name>
<evidence type="ECO:0000313" key="3">
    <source>
        <dbReference type="EMBL" id="QQP93502.1"/>
    </source>
</evidence>
<geneLocation type="plasmid" evidence="3 4">
    <name>pTT6-2</name>
</geneLocation>
<proteinExistence type="predicted"/>
<feature type="region of interest" description="Disordered" evidence="1">
    <location>
        <begin position="1"/>
        <end position="24"/>
    </location>
</feature>
<dbReference type="SMART" id="SM00530">
    <property type="entry name" value="HTH_XRE"/>
    <property type="match status" value="1"/>
</dbReference>